<keyword evidence="11" id="KW-0007">Acetylation</keyword>
<proteinExistence type="inferred from homology"/>
<keyword evidence="7 17" id="KW-0812">Transmembrane</keyword>
<evidence type="ECO:0000256" key="1">
    <source>
        <dbReference type="ARBA" id="ARBA00003701"/>
    </source>
</evidence>
<reference evidence="18 19" key="1">
    <citation type="journal article" date="2015" name="Nat. Commun.">
        <title>Lucilia cuprina genome unlocks parasitic fly biology to underpin future interventions.</title>
        <authorList>
            <person name="Anstead C.A."/>
            <person name="Korhonen P.K."/>
            <person name="Young N.D."/>
            <person name="Hall R.S."/>
            <person name="Jex A.R."/>
            <person name="Murali S.C."/>
            <person name="Hughes D.S."/>
            <person name="Lee S.F."/>
            <person name="Perry T."/>
            <person name="Stroehlein A.J."/>
            <person name="Ansell B.R."/>
            <person name="Breugelmans B."/>
            <person name="Hofmann A."/>
            <person name="Qu J."/>
            <person name="Dugan S."/>
            <person name="Lee S.L."/>
            <person name="Chao H."/>
            <person name="Dinh H."/>
            <person name="Han Y."/>
            <person name="Doddapaneni H.V."/>
            <person name="Worley K.C."/>
            <person name="Muzny D.M."/>
            <person name="Ioannidis P."/>
            <person name="Waterhouse R.M."/>
            <person name="Zdobnov E.M."/>
            <person name="James P.J."/>
            <person name="Bagnall N.H."/>
            <person name="Kotze A.C."/>
            <person name="Gibbs R.A."/>
            <person name="Richards S."/>
            <person name="Batterham P."/>
            <person name="Gasser R.B."/>
        </authorList>
    </citation>
    <scope>NUCLEOTIDE SEQUENCE [LARGE SCALE GENOMIC DNA]</scope>
    <source>
        <strain evidence="18 19">LS</strain>
        <tissue evidence="18">Full body</tissue>
    </source>
</reference>
<dbReference type="PANTHER" id="PTHR10689:SF6">
    <property type="entry name" value="MICROSOMAL GLUTATHIONE S-TRANSFERASE 1"/>
    <property type="match status" value="1"/>
</dbReference>
<dbReference type="STRING" id="7375.A0A0L0C4D6"/>
<dbReference type="InterPro" id="IPR040162">
    <property type="entry name" value="MGST1-like"/>
</dbReference>
<dbReference type="OrthoDB" id="193139at2759"/>
<feature type="transmembrane region" description="Helical" evidence="17">
    <location>
        <begin position="148"/>
        <end position="174"/>
    </location>
</feature>
<dbReference type="GO" id="GO:0005789">
    <property type="term" value="C:endoplasmic reticulum membrane"/>
    <property type="evidence" value="ECO:0007669"/>
    <property type="project" value="UniProtKB-SubCell"/>
</dbReference>
<dbReference type="AlphaFoldDB" id="A0A0L0C4D6"/>
<dbReference type="PANTHER" id="PTHR10689">
    <property type="entry name" value="MICROSOMAL GLUTATHIONE S-TRANSFERASE 1"/>
    <property type="match status" value="1"/>
</dbReference>
<evidence type="ECO:0000256" key="6">
    <source>
        <dbReference type="ARBA" id="ARBA00022679"/>
    </source>
</evidence>
<dbReference type="GO" id="GO:0005741">
    <property type="term" value="C:mitochondrial outer membrane"/>
    <property type="evidence" value="ECO:0007669"/>
    <property type="project" value="UniProtKB-SubCell"/>
</dbReference>
<dbReference type="SUPFAM" id="SSF161084">
    <property type="entry name" value="MAPEG domain-like"/>
    <property type="match status" value="3"/>
</dbReference>
<comment type="function">
    <text evidence="1">Conjugation of reduced glutathione to a wide number of exogenous and endogenous hydrophobic electrophiles.</text>
</comment>
<comment type="caution">
    <text evidence="18">The sequence shown here is derived from an EMBL/GenBank/DDBJ whole genome shotgun (WGS) entry which is preliminary data.</text>
</comment>
<evidence type="ECO:0000256" key="2">
    <source>
        <dbReference type="ARBA" id="ARBA00004294"/>
    </source>
</evidence>
<comment type="subunit">
    <text evidence="14">Homotrimer; The trimer binds only one molecule of glutathione.</text>
</comment>
<organism evidence="18 19">
    <name type="scientific">Lucilia cuprina</name>
    <name type="common">Green bottle fly</name>
    <name type="synonym">Australian sheep blowfly</name>
    <dbReference type="NCBI Taxonomy" id="7375"/>
    <lineage>
        <taxon>Eukaryota</taxon>
        <taxon>Metazoa</taxon>
        <taxon>Ecdysozoa</taxon>
        <taxon>Arthropoda</taxon>
        <taxon>Hexapoda</taxon>
        <taxon>Insecta</taxon>
        <taxon>Pterygota</taxon>
        <taxon>Neoptera</taxon>
        <taxon>Endopterygota</taxon>
        <taxon>Diptera</taxon>
        <taxon>Brachycera</taxon>
        <taxon>Muscomorpha</taxon>
        <taxon>Oestroidea</taxon>
        <taxon>Calliphoridae</taxon>
        <taxon>Luciliinae</taxon>
        <taxon>Lucilia</taxon>
    </lineage>
</organism>
<keyword evidence="9" id="KW-0256">Endoplasmic reticulum</keyword>
<feature type="transmembrane region" description="Helical" evidence="17">
    <location>
        <begin position="216"/>
        <end position="245"/>
    </location>
</feature>
<evidence type="ECO:0000256" key="3">
    <source>
        <dbReference type="ARBA" id="ARBA00004477"/>
    </source>
</evidence>
<comment type="similarity">
    <text evidence="4">Belongs to the MAPEG family.</text>
</comment>
<keyword evidence="13 17" id="KW-0472">Membrane</keyword>
<dbReference type="GO" id="GO:0004364">
    <property type="term" value="F:glutathione transferase activity"/>
    <property type="evidence" value="ECO:0007669"/>
    <property type="project" value="UniProtKB-EC"/>
</dbReference>
<dbReference type="EC" id="2.5.1.18" evidence="5"/>
<evidence type="ECO:0000313" key="18">
    <source>
        <dbReference type="EMBL" id="KNC27228.1"/>
    </source>
</evidence>
<evidence type="ECO:0000256" key="11">
    <source>
        <dbReference type="ARBA" id="ARBA00022990"/>
    </source>
</evidence>
<evidence type="ECO:0000313" key="19">
    <source>
        <dbReference type="Proteomes" id="UP000037069"/>
    </source>
</evidence>
<comment type="catalytic activity">
    <reaction evidence="16">
        <text>RX + glutathione = an S-substituted glutathione + a halide anion + H(+)</text>
        <dbReference type="Rhea" id="RHEA:16437"/>
        <dbReference type="ChEBI" id="CHEBI:15378"/>
        <dbReference type="ChEBI" id="CHEBI:16042"/>
        <dbReference type="ChEBI" id="CHEBI:17792"/>
        <dbReference type="ChEBI" id="CHEBI:57925"/>
        <dbReference type="ChEBI" id="CHEBI:90779"/>
        <dbReference type="EC" id="2.5.1.18"/>
    </reaction>
    <physiologicalReaction direction="left-to-right" evidence="16">
        <dbReference type="Rhea" id="RHEA:16438"/>
    </physiologicalReaction>
</comment>
<gene>
    <name evidence="18" type="ORF">FF38_14063</name>
</gene>
<comment type="subcellular location">
    <subcellularLocation>
        <location evidence="3">Endoplasmic reticulum membrane</location>
        <topology evidence="3">Multi-pass membrane protein</topology>
    </subcellularLocation>
    <subcellularLocation>
        <location evidence="2">Mitochondrion outer membrane</location>
    </subcellularLocation>
</comment>
<feature type="transmembrane region" description="Helical" evidence="17">
    <location>
        <begin position="366"/>
        <end position="385"/>
    </location>
</feature>
<accession>A0A0L0C4D6</accession>
<keyword evidence="8" id="KW-1000">Mitochondrion outer membrane</keyword>
<evidence type="ECO:0000256" key="5">
    <source>
        <dbReference type="ARBA" id="ARBA00012452"/>
    </source>
</evidence>
<dbReference type="InterPro" id="IPR023352">
    <property type="entry name" value="MAPEG-like_dom_sf"/>
</dbReference>
<dbReference type="InterPro" id="IPR001129">
    <property type="entry name" value="Membr-assoc_MAPEG"/>
</dbReference>
<protein>
    <recommendedName>
        <fullName evidence="15">Microsomal glutathione S-transferase 1</fullName>
        <ecNumber evidence="5">2.5.1.18</ecNumber>
    </recommendedName>
</protein>
<keyword evidence="10 17" id="KW-1133">Transmembrane helix</keyword>
<evidence type="ECO:0000256" key="10">
    <source>
        <dbReference type="ARBA" id="ARBA00022989"/>
    </source>
</evidence>
<name>A0A0L0C4D6_LUCCU</name>
<evidence type="ECO:0000256" key="12">
    <source>
        <dbReference type="ARBA" id="ARBA00023128"/>
    </source>
</evidence>
<dbReference type="Pfam" id="PF01124">
    <property type="entry name" value="MAPEG"/>
    <property type="match status" value="3"/>
</dbReference>
<evidence type="ECO:0000256" key="17">
    <source>
        <dbReference type="SAM" id="Phobius"/>
    </source>
</evidence>
<evidence type="ECO:0000256" key="8">
    <source>
        <dbReference type="ARBA" id="ARBA00022787"/>
    </source>
</evidence>
<keyword evidence="6" id="KW-0808">Transferase</keyword>
<evidence type="ECO:0000256" key="14">
    <source>
        <dbReference type="ARBA" id="ARBA00038540"/>
    </source>
</evidence>
<evidence type="ECO:0000256" key="7">
    <source>
        <dbReference type="ARBA" id="ARBA00022692"/>
    </source>
</evidence>
<keyword evidence="19" id="KW-1185">Reference proteome</keyword>
<dbReference type="EMBL" id="JRES01000926">
    <property type="protein sequence ID" value="KNC27228.1"/>
    <property type="molecule type" value="Genomic_DNA"/>
</dbReference>
<feature type="transmembrane region" description="Helical" evidence="17">
    <location>
        <begin position="19"/>
        <end position="42"/>
    </location>
</feature>
<sequence>MAKTEENITTDRNLLSTDNPVFCCYCFWGSILIIKMLLMSILTAMRRFRKKSFVNPEDLALNKVTEPVLNDPDVERVRRAHLNDLENIMPFMLIALAYIAVGPKPLVAQSTEAALGPLNGHKFMNMSSTSSSTTTNKLNYFSMLNLDNPVFCCFLFWTSVLVIKMLLMSLLTALQRFRYKVFPNQEDLFFNNIEVQFNDPHVERVRRAHRNDMENILPYFTMSLLYICTNPSAAIACNLFRVAAVARVVHSLVYAFYPVPQPSRVLAWGVMFVITLYMAADIFANQEDLVFHNVDLQFNEPHVERVRRAHRNDMENILPYFTMSLIYICTNPSPTLACNLFRVAAVGRIIHTLVYAFYPVPQPSRVISWGLMFVITLYMAADVGLQMIKYI</sequence>
<dbReference type="Gene3D" id="1.20.120.550">
    <property type="entry name" value="Membrane associated eicosanoid/glutathione metabolism-like domain"/>
    <property type="match status" value="3"/>
</dbReference>
<evidence type="ECO:0000256" key="13">
    <source>
        <dbReference type="ARBA" id="ARBA00023136"/>
    </source>
</evidence>
<evidence type="ECO:0000256" key="4">
    <source>
        <dbReference type="ARBA" id="ARBA00010459"/>
    </source>
</evidence>
<evidence type="ECO:0000256" key="9">
    <source>
        <dbReference type="ARBA" id="ARBA00022824"/>
    </source>
</evidence>
<evidence type="ECO:0000256" key="15">
    <source>
        <dbReference type="ARBA" id="ARBA00039397"/>
    </source>
</evidence>
<keyword evidence="12" id="KW-0496">Mitochondrion</keyword>
<feature type="transmembrane region" description="Helical" evidence="17">
    <location>
        <begin position="265"/>
        <end position="284"/>
    </location>
</feature>
<dbReference type="FunFam" id="1.20.120.550:FF:000002">
    <property type="entry name" value="Microsomal glutathione S-transferase 1"/>
    <property type="match status" value="1"/>
</dbReference>
<evidence type="ECO:0000256" key="16">
    <source>
        <dbReference type="ARBA" id="ARBA00049385"/>
    </source>
</evidence>
<dbReference type="Proteomes" id="UP000037069">
    <property type="component" value="Unassembled WGS sequence"/>
</dbReference>